<dbReference type="Pfam" id="PF14942">
    <property type="entry name" value="Muted"/>
    <property type="match status" value="1"/>
</dbReference>
<evidence type="ECO:0000313" key="5">
    <source>
        <dbReference type="RefSeq" id="XP_002741991.2"/>
    </source>
</evidence>
<name>A0ABM0H1A8_SACKO</name>
<comment type="similarity">
    <text evidence="1">Belongs to the BLOC1S5 family.</text>
</comment>
<dbReference type="InterPro" id="IPR017243">
    <property type="entry name" value="Bloc1s5"/>
</dbReference>
<dbReference type="Proteomes" id="UP000694865">
    <property type="component" value="Unplaced"/>
</dbReference>
<accession>A0ABM0H1A8</accession>
<sequence length="159" mass="18881">MMFENVTKDAGGIYARLLDHRPIVQGELKYFVKEFEGKRNDREYDRIRKLFNEVTEANEKFIPDSIALMDKHLPDIKDKLSIANRMCSRMCVREEQRMAKDPLKTKRDTRQEEWSEFIKKQGEKSAAVDKEHEKRMKEIEEEYKEMGQALIKASQPSQH</sequence>
<protein>
    <recommendedName>
        <fullName evidence="2">Biogenesis of lysosome-related organelles complex 1 subunit 5</fullName>
    </recommendedName>
</protein>
<feature type="region of interest" description="Disordered" evidence="3">
    <location>
        <begin position="98"/>
        <end position="134"/>
    </location>
</feature>
<organism evidence="4 5">
    <name type="scientific">Saccoglossus kowalevskii</name>
    <name type="common">Acorn worm</name>
    <dbReference type="NCBI Taxonomy" id="10224"/>
    <lineage>
        <taxon>Eukaryota</taxon>
        <taxon>Metazoa</taxon>
        <taxon>Hemichordata</taxon>
        <taxon>Enteropneusta</taxon>
        <taxon>Harrimaniidae</taxon>
        <taxon>Saccoglossus</taxon>
    </lineage>
</organism>
<keyword evidence="4" id="KW-1185">Reference proteome</keyword>
<dbReference type="RefSeq" id="XP_002741991.2">
    <property type="nucleotide sequence ID" value="XM_002741945.2"/>
</dbReference>
<proteinExistence type="inferred from homology"/>
<evidence type="ECO:0000256" key="2">
    <source>
        <dbReference type="ARBA" id="ARBA00019580"/>
    </source>
</evidence>
<evidence type="ECO:0000313" key="4">
    <source>
        <dbReference type="Proteomes" id="UP000694865"/>
    </source>
</evidence>
<evidence type="ECO:0000256" key="3">
    <source>
        <dbReference type="SAM" id="MobiDB-lite"/>
    </source>
</evidence>
<gene>
    <name evidence="5" type="primary">LOC100370785</name>
</gene>
<reference evidence="5" key="1">
    <citation type="submission" date="2025-08" db="UniProtKB">
        <authorList>
            <consortium name="RefSeq"/>
        </authorList>
    </citation>
    <scope>IDENTIFICATION</scope>
    <source>
        <tissue evidence="5">Testes</tissue>
    </source>
</reference>
<dbReference type="PANTHER" id="PTHR31784:SF2">
    <property type="entry name" value="BIOGENESIS OF LYSOSOME-RELATED ORGANELLES COMPLEX 1 SUBUNIT 5"/>
    <property type="match status" value="1"/>
</dbReference>
<dbReference type="PANTHER" id="PTHR31784">
    <property type="entry name" value="BIOGENESIS OF LYSOSOME-RELATED ORGANELLES COMPLEX 1 SUBUNIT 5"/>
    <property type="match status" value="1"/>
</dbReference>
<dbReference type="GeneID" id="100370785"/>
<evidence type="ECO:0000256" key="1">
    <source>
        <dbReference type="ARBA" id="ARBA00010754"/>
    </source>
</evidence>